<dbReference type="Proteomes" id="UP000782519">
    <property type="component" value="Unassembled WGS sequence"/>
</dbReference>
<dbReference type="AlphaFoldDB" id="A0A933RWC8"/>
<dbReference type="Pfam" id="PF13505">
    <property type="entry name" value="OMP_b-brl"/>
    <property type="match status" value="1"/>
</dbReference>
<dbReference type="Pfam" id="PF04966">
    <property type="entry name" value="OprB"/>
    <property type="match status" value="1"/>
</dbReference>
<dbReference type="InterPro" id="IPR027385">
    <property type="entry name" value="Beta-barrel_OMP"/>
</dbReference>
<keyword evidence="5" id="KW-0998">Cell outer membrane</keyword>
<dbReference type="GO" id="GO:0008643">
    <property type="term" value="P:carbohydrate transport"/>
    <property type="evidence" value="ECO:0007669"/>
    <property type="project" value="InterPro"/>
</dbReference>
<evidence type="ECO:0000313" key="10">
    <source>
        <dbReference type="Proteomes" id="UP000782519"/>
    </source>
</evidence>
<comment type="similarity">
    <text evidence="2 7">Belongs to the OprB family.</text>
</comment>
<comment type="caution">
    <text evidence="9">The sequence shown here is derived from an EMBL/GenBank/DDBJ whole genome shotgun (WGS) entry which is preliminary data.</text>
</comment>
<evidence type="ECO:0000256" key="1">
    <source>
        <dbReference type="ARBA" id="ARBA00004442"/>
    </source>
</evidence>
<evidence type="ECO:0000256" key="3">
    <source>
        <dbReference type="ARBA" id="ARBA00022729"/>
    </source>
</evidence>
<keyword evidence="3" id="KW-0732">Signal</keyword>
<dbReference type="Gene3D" id="2.40.160.20">
    <property type="match status" value="1"/>
</dbReference>
<evidence type="ECO:0000259" key="8">
    <source>
        <dbReference type="Pfam" id="PF13505"/>
    </source>
</evidence>
<dbReference type="InterPro" id="IPR011250">
    <property type="entry name" value="OMP/PagP_B-barrel"/>
</dbReference>
<organism evidence="9 10">
    <name type="scientific">Rhodopseudomonas palustris</name>
    <dbReference type="NCBI Taxonomy" id="1076"/>
    <lineage>
        <taxon>Bacteria</taxon>
        <taxon>Pseudomonadati</taxon>
        <taxon>Pseudomonadota</taxon>
        <taxon>Alphaproteobacteria</taxon>
        <taxon>Hyphomicrobiales</taxon>
        <taxon>Nitrobacteraceae</taxon>
        <taxon>Rhodopseudomonas</taxon>
    </lineage>
</organism>
<evidence type="ECO:0000256" key="2">
    <source>
        <dbReference type="ARBA" id="ARBA00008769"/>
    </source>
</evidence>
<gene>
    <name evidence="9" type="ORF">HZA66_08220</name>
</gene>
<dbReference type="Gene3D" id="2.40.160.180">
    <property type="entry name" value="Carbohydrate-selective porin OprB"/>
    <property type="match status" value="1"/>
</dbReference>
<dbReference type="PANTHER" id="PTHR34001">
    <property type="entry name" value="BLL7405 PROTEIN"/>
    <property type="match status" value="1"/>
</dbReference>
<dbReference type="EMBL" id="JACRJB010000022">
    <property type="protein sequence ID" value="MBI5129414.1"/>
    <property type="molecule type" value="Genomic_DNA"/>
</dbReference>
<keyword evidence="4" id="KW-0472">Membrane</keyword>
<protein>
    <submittedName>
        <fullName evidence="9">Carbohydrate porin</fullName>
    </submittedName>
</protein>
<name>A0A933RWC8_RHOPL</name>
<comment type="subcellular location">
    <subcellularLocation>
        <location evidence="1">Cell outer membrane</location>
    </subcellularLocation>
</comment>
<evidence type="ECO:0000256" key="4">
    <source>
        <dbReference type="ARBA" id="ARBA00023136"/>
    </source>
</evidence>
<evidence type="ECO:0000256" key="6">
    <source>
        <dbReference type="ARBA" id="ARBA00038306"/>
    </source>
</evidence>
<accession>A0A933RWC8</accession>
<evidence type="ECO:0000256" key="5">
    <source>
        <dbReference type="ARBA" id="ARBA00023237"/>
    </source>
</evidence>
<dbReference type="InterPro" id="IPR051692">
    <property type="entry name" value="OMP-like"/>
</dbReference>
<evidence type="ECO:0000313" key="9">
    <source>
        <dbReference type="EMBL" id="MBI5129414.1"/>
    </source>
</evidence>
<evidence type="ECO:0000256" key="7">
    <source>
        <dbReference type="RuleBase" id="RU363072"/>
    </source>
</evidence>
<dbReference type="GO" id="GO:0009279">
    <property type="term" value="C:cell outer membrane"/>
    <property type="evidence" value="ECO:0007669"/>
    <property type="project" value="UniProtKB-SubCell"/>
</dbReference>
<sequence length="690" mass="74953">MDVRRYLRPALRKLQSPGAPVRASACLQPCRASRFPVAALWAGAAFGAVAGPQPAVAADALKALKAAPSPAYDWSGFYLGAHAGYVRGRSDATLQDPAFAARQSNGSGGITAGAQAGYNLVTRSGVLLGVEADISFPSYLPANAVLSEFDTGTSTALQHVDFYGTVRARLGIAAGRWLAYVTGGLAYEHERYLTDPGSGKVLNGRIGWAAGAGLEYGFAPHWSARIEYLYSDYQHASVLLPTGAQYSNALNLQTVRFGVNRRIDWLGANGANPLEAIADPEIDRWEIHGQTTLLGQGYPSFNAPYSGTNSLSPNAQFKNTWSTSLFANVRLWDGGELYLNPEFLQGYGLSDTAGMAGFPNGEGQKSGFAFPHISPSRFYLRQTFGLGGEQEQLASSASQLAGKADISRLTLQVGRFSVVDVFDGNSYAHDPRRDFMNWSIWASGAFDYSADKLGLSYGATAELNQKQWAIRAGYFLMDAESNSNNFDMRLLRRGEYVAELETRYTLFGQPGKLRTLAFLNSVYSGSYRETLDNPQFGVDITQTRKGRIKYGYALNLEQAVTDDFGVFGRWSWNDGKNEIMAFTDIDDSLSGGVSIRGQRWGRADDVIGIAGATNGLSRDHRDFLAAGGLGPLIGDGRLSYRRENVLEAYYAYAITRAWTATADYQFIVNPAFNADRGPVSVFSGRLHGEF</sequence>
<comment type="similarity">
    <text evidence="6">Belongs to the Omp25/RopB family.</text>
</comment>
<dbReference type="InterPro" id="IPR007049">
    <property type="entry name" value="Carb-sel_porin_OprB"/>
</dbReference>
<dbReference type="PANTHER" id="PTHR34001:SF3">
    <property type="entry name" value="BLL7405 PROTEIN"/>
    <property type="match status" value="1"/>
</dbReference>
<dbReference type="SUPFAM" id="SSF56925">
    <property type="entry name" value="OMPA-like"/>
    <property type="match status" value="1"/>
</dbReference>
<dbReference type="InterPro" id="IPR038673">
    <property type="entry name" value="OprB_sf"/>
</dbReference>
<dbReference type="GO" id="GO:0015288">
    <property type="term" value="F:porin activity"/>
    <property type="evidence" value="ECO:0007669"/>
    <property type="project" value="InterPro"/>
</dbReference>
<reference evidence="9" key="1">
    <citation type="submission" date="2020-07" db="EMBL/GenBank/DDBJ databases">
        <title>Huge and variable diversity of episymbiotic CPR bacteria and DPANN archaea in groundwater ecosystems.</title>
        <authorList>
            <person name="He C.Y."/>
            <person name="Keren R."/>
            <person name="Whittaker M."/>
            <person name="Farag I.F."/>
            <person name="Doudna J."/>
            <person name="Cate J.H.D."/>
            <person name="Banfield J.F."/>
        </authorList>
    </citation>
    <scope>NUCLEOTIDE SEQUENCE</scope>
    <source>
        <strain evidence="9">NC_groundwater_1818_Pr3_B-0.1um_66_35</strain>
    </source>
</reference>
<proteinExistence type="inferred from homology"/>
<feature type="domain" description="Outer membrane protein beta-barrel" evidence="8">
    <location>
        <begin position="61"/>
        <end position="261"/>
    </location>
</feature>